<dbReference type="Proteomes" id="UP000586254">
    <property type="component" value="Unassembled WGS sequence"/>
</dbReference>
<dbReference type="InterPro" id="IPR036162">
    <property type="entry name" value="Resolvase-like_N_sf"/>
</dbReference>
<dbReference type="InterPro" id="IPR006119">
    <property type="entry name" value="Resolv_N"/>
</dbReference>
<dbReference type="Gene3D" id="3.40.50.1390">
    <property type="entry name" value="Resolvase, N-terminal catalytic domain"/>
    <property type="match status" value="1"/>
</dbReference>
<feature type="domain" description="Resolvase/invertase-type recombinase catalytic" evidence="1">
    <location>
        <begin position="21"/>
        <end position="168"/>
    </location>
</feature>
<evidence type="ECO:0000259" key="2">
    <source>
        <dbReference type="PROSITE" id="PS51737"/>
    </source>
</evidence>
<dbReference type="PANTHER" id="PTHR30461:SF23">
    <property type="entry name" value="DNA RECOMBINASE-RELATED"/>
    <property type="match status" value="1"/>
</dbReference>
<dbReference type="InterPro" id="IPR050639">
    <property type="entry name" value="SSR_resolvase"/>
</dbReference>
<name>A0A853JL86_9FIRM</name>
<dbReference type="AlphaFoldDB" id="A0A853JL86"/>
<proteinExistence type="predicted"/>
<dbReference type="CDD" id="cd00338">
    <property type="entry name" value="Ser_Recombinase"/>
    <property type="match status" value="1"/>
</dbReference>
<sequence length="448" mass="50949">MERMIQKITLPARHKVSKMKRVAAYARVSSGREAPLHSLSAQISHYSGMIQKTPGWQYAGVYADEALSGTKDSRGEFQRLLADCKAGKIDMIIAKSVSRFARNTVTTLRTIRELRLMGVDVFFEEQNIHTMGEDGELLLTLLAAYAEEEARSVSENQKWRIKSNYEQGLPWSVTMYGYRQVDGRLEIVPEEAEILRLAADLYLEGYGRYRLEDAFAAANIKGRHGANLGGNSIVGLLCNEKIVGDMLLQKTFVTDPISKKQRKNNGEKPQYFVEGCHEGILDRETYEKILAERARRADTYKPRSGSYERNRFPFSGKIHCGKCGKSFTRKVLNGNTPYEKRGWLCRTFNQKGKAHCDAKQIPEDILKRLTAEAMGLPEFDEAAFAAKVEEIQVPENGTLVFVFYDGHIVTKTWDNPSRRHSWNPENRKKARELALRQAAERRLAQCQQ</sequence>
<dbReference type="RefSeq" id="WP_180492883.1">
    <property type="nucleotide sequence ID" value="NZ_JACCKS010000003.1"/>
</dbReference>
<dbReference type="SMART" id="SM00857">
    <property type="entry name" value="Resolvase"/>
    <property type="match status" value="1"/>
</dbReference>
<dbReference type="Gene3D" id="3.90.1750.20">
    <property type="entry name" value="Putative Large Serine Recombinase, Chain B, Domain 2"/>
    <property type="match status" value="1"/>
</dbReference>
<evidence type="ECO:0000259" key="1">
    <source>
        <dbReference type="PROSITE" id="PS51736"/>
    </source>
</evidence>
<dbReference type="Pfam" id="PF00239">
    <property type="entry name" value="Resolvase"/>
    <property type="match status" value="1"/>
</dbReference>
<feature type="domain" description="Recombinase" evidence="2">
    <location>
        <begin position="175"/>
        <end position="299"/>
    </location>
</feature>
<reference evidence="3 4" key="1">
    <citation type="submission" date="2020-07" db="EMBL/GenBank/DDBJ databases">
        <title>Organ Donor 1.</title>
        <authorList>
            <person name="Marsh A.J."/>
            <person name="Azcarate-Peril M.A."/>
        </authorList>
    </citation>
    <scope>NUCLEOTIDE SEQUENCE [LARGE SCALE GENOMIC DNA]</scope>
    <source>
        <strain evidence="3 4">AMC0717</strain>
    </source>
</reference>
<gene>
    <name evidence="3" type="ORF">H0N91_03025</name>
</gene>
<accession>A0A853JL86</accession>
<dbReference type="InterPro" id="IPR011109">
    <property type="entry name" value="DNA_bind_recombinase_dom"/>
</dbReference>
<dbReference type="InterPro" id="IPR038109">
    <property type="entry name" value="DNA_bind_recomb_sf"/>
</dbReference>
<organism evidence="3 4">
    <name type="scientific">Eubacterium callanderi</name>
    <dbReference type="NCBI Taxonomy" id="53442"/>
    <lineage>
        <taxon>Bacteria</taxon>
        <taxon>Bacillati</taxon>
        <taxon>Bacillota</taxon>
        <taxon>Clostridia</taxon>
        <taxon>Eubacteriales</taxon>
        <taxon>Eubacteriaceae</taxon>
        <taxon>Eubacterium</taxon>
    </lineage>
</organism>
<evidence type="ECO:0000313" key="3">
    <source>
        <dbReference type="EMBL" id="NZA37138.1"/>
    </source>
</evidence>
<evidence type="ECO:0000313" key="4">
    <source>
        <dbReference type="Proteomes" id="UP000586254"/>
    </source>
</evidence>
<dbReference type="EMBL" id="JACCKS010000003">
    <property type="protein sequence ID" value="NZA37138.1"/>
    <property type="molecule type" value="Genomic_DNA"/>
</dbReference>
<dbReference type="GO" id="GO:0000150">
    <property type="term" value="F:DNA strand exchange activity"/>
    <property type="evidence" value="ECO:0007669"/>
    <property type="project" value="InterPro"/>
</dbReference>
<dbReference type="Pfam" id="PF07508">
    <property type="entry name" value="Recombinase"/>
    <property type="match status" value="1"/>
</dbReference>
<protein>
    <submittedName>
        <fullName evidence="3">Recombinase family protein</fullName>
    </submittedName>
</protein>
<dbReference type="InterPro" id="IPR025827">
    <property type="entry name" value="Zn_ribbon_recom_dom"/>
</dbReference>
<dbReference type="GO" id="GO:0003677">
    <property type="term" value="F:DNA binding"/>
    <property type="evidence" value="ECO:0007669"/>
    <property type="project" value="InterPro"/>
</dbReference>
<dbReference type="SUPFAM" id="SSF53041">
    <property type="entry name" value="Resolvase-like"/>
    <property type="match status" value="1"/>
</dbReference>
<dbReference type="PANTHER" id="PTHR30461">
    <property type="entry name" value="DNA-INVERTASE FROM LAMBDOID PROPHAGE"/>
    <property type="match status" value="1"/>
</dbReference>
<dbReference type="Pfam" id="PF13408">
    <property type="entry name" value="Zn_ribbon_recom"/>
    <property type="match status" value="1"/>
</dbReference>
<comment type="caution">
    <text evidence="3">The sequence shown here is derived from an EMBL/GenBank/DDBJ whole genome shotgun (WGS) entry which is preliminary data.</text>
</comment>
<dbReference type="PROSITE" id="PS51736">
    <property type="entry name" value="RECOMBINASES_3"/>
    <property type="match status" value="1"/>
</dbReference>
<dbReference type="PROSITE" id="PS51737">
    <property type="entry name" value="RECOMBINASE_DNA_BIND"/>
    <property type="match status" value="1"/>
</dbReference>